<evidence type="ECO:0000259" key="2">
    <source>
        <dbReference type="Pfam" id="PF07670"/>
    </source>
</evidence>
<dbReference type="InterPro" id="IPR052549">
    <property type="entry name" value="SpmB"/>
</dbReference>
<sequence length="432" mass="46773">MALNYIWIGFILIAFIVALLKLILWYGIETGIIANSEIISAIQTSINADPLVFQKIVDSTFAMSETAFEISIGLTGTMALWMGLMKVGERGGIVKVLSVLVGPFFKRIFPSLGVDHPAMTPILMNFSANMLGLDNAATPLGLEAMHEMQKTNKDKDTASDPMIMFLVLNTSGLTLIPITVLMYRAQAGAAQPSDVFIPILLTTAISSIAGLIIVSLYQKINLFDRVVMLYLAGIISLIGVMIYTFTHMGEEDVKFYSALLSNFILFSVIASFVGLAFYRRINAYEAFIDGAKEGFNIAVRIIPYLVAMLVSIGIFRASGMMDIIINLVKYGFAYVGLNSDFVPALPVGLMKPLSGSGARGLMVELMSSMGPDTFASKVACTMQGATDTTLYIIAVYFGAVNIKKTRYAIGAGLFADAIGVIAAIVMSYVFFH</sequence>
<feature type="transmembrane region" description="Helical" evidence="1">
    <location>
        <begin position="163"/>
        <end position="183"/>
    </location>
</feature>
<dbReference type="PIRSF" id="PIRSF036542">
    <property type="entry name" value="SpmA_SpmB"/>
    <property type="match status" value="1"/>
</dbReference>
<feature type="transmembrane region" description="Helical" evidence="1">
    <location>
        <begin position="407"/>
        <end position="431"/>
    </location>
</feature>
<dbReference type="RefSeq" id="WP_345370419.1">
    <property type="nucleotide sequence ID" value="NZ_BAABJX010000022.1"/>
</dbReference>
<name>A0ABP9D5I0_9BACT</name>
<evidence type="ECO:0000313" key="3">
    <source>
        <dbReference type="EMBL" id="GAA4829942.1"/>
    </source>
</evidence>
<dbReference type="PANTHER" id="PTHR35793:SF2">
    <property type="entry name" value="INNER MEMBRANE PROTEIN YJIG"/>
    <property type="match status" value="1"/>
</dbReference>
<organism evidence="3 4">
    <name type="scientific">Algivirga pacifica</name>
    <dbReference type="NCBI Taxonomy" id="1162670"/>
    <lineage>
        <taxon>Bacteria</taxon>
        <taxon>Pseudomonadati</taxon>
        <taxon>Bacteroidota</taxon>
        <taxon>Cytophagia</taxon>
        <taxon>Cytophagales</taxon>
        <taxon>Flammeovirgaceae</taxon>
        <taxon>Algivirga</taxon>
    </lineage>
</organism>
<reference evidence="4" key="1">
    <citation type="journal article" date="2019" name="Int. J. Syst. Evol. Microbiol.">
        <title>The Global Catalogue of Microorganisms (GCM) 10K type strain sequencing project: providing services to taxonomists for standard genome sequencing and annotation.</title>
        <authorList>
            <consortium name="The Broad Institute Genomics Platform"/>
            <consortium name="The Broad Institute Genome Sequencing Center for Infectious Disease"/>
            <person name="Wu L."/>
            <person name="Ma J."/>
        </authorList>
    </citation>
    <scope>NUCLEOTIDE SEQUENCE [LARGE SCALE GENOMIC DNA]</scope>
    <source>
        <strain evidence="4">JCM 18326</strain>
    </source>
</reference>
<feature type="transmembrane region" description="Helical" evidence="1">
    <location>
        <begin position="297"/>
        <end position="318"/>
    </location>
</feature>
<dbReference type="Pfam" id="PF07670">
    <property type="entry name" value="Gate"/>
    <property type="match status" value="2"/>
</dbReference>
<gene>
    <name evidence="3" type="ORF">GCM10023331_13990</name>
</gene>
<evidence type="ECO:0000256" key="1">
    <source>
        <dbReference type="SAM" id="Phobius"/>
    </source>
</evidence>
<dbReference type="InterPro" id="IPR011642">
    <property type="entry name" value="Gate_dom"/>
</dbReference>
<keyword evidence="1" id="KW-0472">Membrane</keyword>
<keyword evidence="4" id="KW-1185">Reference proteome</keyword>
<proteinExistence type="predicted"/>
<dbReference type="InterPro" id="IPR011415">
    <property type="entry name" value="SpmA_SpmB"/>
</dbReference>
<dbReference type="Proteomes" id="UP001500298">
    <property type="component" value="Unassembled WGS sequence"/>
</dbReference>
<feature type="transmembrane region" description="Helical" evidence="1">
    <location>
        <begin position="6"/>
        <end position="28"/>
    </location>
</feature>
<accession>A0ABP9D5I0</accession>
<feature type="transmembrane region" description="Helical" evidence="1">
    <location>
        <begin position="229"/>
        <end position="249"/>
    </location>
</feature>
<dbReference type="PANTHER" id="PTHR35793">
    <property type="entry name" value="INNER MEMBRANE PROTEIN YJIG"/>
    <property type="match status" value="1"/>
</dbReference>
<feature type="domain" description="Nucleoside transporter/FeoB GTPase Gate" evidence="2">
    <location>
        <begin position="299"/>
        <end position="402"/>
    </location>
</feature>
<feature type="transmembrane region" description="Helical" evidence="1">
    <location>
        <begin position="195"/>
        <end position="217"/>
    </location>
</feature>
<keyword evidence="1" id="KW-0812">Transmembrane</keyword>
<feature type="transmembrane region" description="Helical" evidence="1">
    <location>
        <begin position="255"/>
        <end position="277"/>
    </location>
</feature>
<keyword evidence="1" id="KW-1133">Transmembrane helix</keyword>
<dbReference type="EMBL" id="BAABJX010000022">
    <property type="protein sequence ID" value="GAA4829942.1"/>
    <property type="molecule type" value="Genomic_DNA"/>
</dbReference>
<protein>
    <submittedName>
        <fullName evidence="3">Nucleoside recognition domain-containing protein</fullName>
    </submittedName>
</protein>
<comment type="caution">
    <text evidence="3">The sequence shown here is derived from an EMBL/GenBank/DDBJ whole genome shotgun (WGS) entry which is preliminary data.</text>
</comment>
<feature type="domain" description="Nucleoside transporter/FeoB GTPase Gate" evidence="2">
    <location>
        <begin position="73"/>
        <end position="182"/>
    </location>
</feature>
<evidence type="ECO:0000313" key="4">
    <source>
        <dbReference type="Proteomes" id="UP001500298"/>
    </source>
</evidence>